<keyword evidence="10" id="KW-1133">Transmembrane helix</keyword>
<keyword evidence="12" id="KW-1185">Reference proteome</keyword>
<gene>
    <name evidence="11" type="ORF">K469DRAFT_725058</name>
</gene>
<evidence type="ECO:0000256" key="10">
    <source>
        <dbReference type="SAM" id="Phobius"/>
    </source>
</evidence>
<dbReference type="GO" id="GO:0004497">
    <property type="term" value="F:monooxygenase activity"/>
    <property type="evidence" value="ECO:0007669"/>
    <property type="project" value="UniProtKB-KW"/>
</dbReference>
<keyword evidence="10" id="KW-0812">Transmembrane</keyword>
<evidence type="ECO:0000256" key="2">
    <source>
        <dbReference type="ARBA" id="ARBA00010617"/>
    </source>
</evidence>
<feature type="transmembrane region" description="Helical" evidence="10">
    <location>
        <begin position="12"/>
        <end position="32"/>
    </location>
</feature>
<dbReference type="InterPro" id="IPR036396">
    <property type="entry name" value="Cyt_P450_sf"/>
</dbReference>
<protein>
    <submittedName>
        <fullName evidence="11">Cytochrome P450</fullName>
    </submittedName>
</protein>
<dbReference type="InterPro" id="IPR002401">
    <property type="entry name" value="Cyt_P450_E_grp-I"/>
</dbReference>
<dbReference type="SUPFAM" id="SSF48264">
    <property type="entry name" value="Cytochrome P450"/>
    <property type="match status" value="1"/>
</dbReference>
<evidence type="ECO:0000256" key="6">
    <source>
        <dbReference type="ARBA" id="ARBA00023004"/>
    </source>
</evidence>
<keyword evidence="6 8" id="KW-0408">Iron</keyword>
<keyword evidence="3 8" id="KW-0349">Heme</keyword>
<evidence type="ECO:0000256" key="8">
    <source>
        <dbReference type="PIRSR" id="PIRSR602401-1"/>
    </source>
</evidence>
<evidence type="ECO:0000256" key="4">
    <source>
        <dbReference type="ARBA" id="ARBA00022723"/>
    </source>
</evidence>
<dbReference type="PANTHER" id="PTHR46206">
    <property type="entry name" value="CYTOCHROME P450"/>
    <property type="match status" value="1"/>
</dbReference>
<dbReference type="PROSITE" id="PS00086">
    <property type="entry name" value="CYTOCHROME_P450"/>
    <property type="match status" value="1"/>
</dbReference>
<evidence type="ECO:0000256" key="9">
    <source>
        <dbReference type="RuleBase" id="RU000461"/>
    </source>
</evidence>
<accession>A0A6A6EA68</accession>
<dbReference type="GO" id="GO:0020037">
    <property type="term" value="F:heme binding"/>
    <property type="evidence" value="ECO:0007669"/>
    <property type="project" value="InterPro"/>
</dbReference>
<evidence type="ECO:0000256" key="7">
    <source>
        <dbReference type="ARBA" id="ARBA00023033"/>
    </source>
</evidence>
<dbReference type="AlphaFoldDB" id="A0A6A6EA68"/>
<evidence type="ECO:0000313" key="12">
    <source>
        <dbReference type="Proteomes" id="UP000800200"/>
    </source>
</evidence>
<evidence type="ECO:0000313" key="11">
    <source>
        <dbReference type="EMBL" id="KAF2188053.1"/>
    </source>
</evidence>
<dbReference type="EMBL" id="ML994625">
    <property type="protein sequence ID" value="KAF2188053.1"/>
    <property type="molecule type" value="Genomic_DNA"/>
</dbReference>
<proteinExistence type="inferred from homology"/>
<dbReference type="PRINTS" id="PR00385">
    <property type="entry name" value="P450"/>
</dbReference>
<keyword evidence="7 9" id="KW-0503">Monooxygenase</keyword>
<comment type="cofactor">
    <cofactor evidence="1 8">
        <name>heme</name>
        <dbReference type="ChEBI" id="CHEBI:30413"/>
    </cofactor>
</comment>
<dbReference type="PRINTS" id="PR00463">
    <property type="entry name" value="EP450I"/>
</dbReference>
<dbReference type="OrthoDB" id="1844152at2759"/>
<dbReference type="GO" id="GO:0005506">
    <property type="term" value="F:iron ion binding"/>
    <property type="evidence" value="ECO:0007669"/>
    <property type="project" value="InterPro"/>
</dbReference>
<feature type="binding site" description="axial binding residue" evidence="8">
    <location>
        <position position="415"/>
    </location>
    <ligand>
        <name>heme</name>
        <dbReference type="ChEBI" id="CHEBI:30413"/>
    </ligand>
    <ligandPart>
        <name>Fe</name>
        <dbReference type="ChEBI" id="CHEBI:18248"/>
    </ligandPart>
</feature>
<organism evidence="11 12">
    <name type="scientific">Zopfia rhizophila CBS 207.26</name>
    <dbReference type="NCBI Taxonomy" id="1314779"/>
    <lineage>
        <taxon>Eukaryota</taxon>
        <taxon>Fungi</taxon>
        <taxon>Dikarya</taxon>
        <taxon>Ascomycota</taxon>
        <taxon>Pezizomycotina</taxon>
        <taxon>Dothideomycetes</taxon>
        <taxon>Dothideomycetes incertae sedis</taxon>
        <taxon>Zopfiaceae</taxon>
        <taxon>Zopfia</taxon>
    </lineage>
</organism>
<dbReference type="Pfam" id="PF00067">
    <property type="entry name" value="p450"/>
    <property type="match status" value="1"/>
</dbReference>
<evidence type="ECO:0000256" key="3">
    <source>
        <dbReference type="ARBA" id="ARBA00022617"/>
    </source>
</evidence>
<comment type="similarity">
    <text evidence="2 9">Belongs to the cytochrome P450 family.</text>
</comment>
<reference evidence="11" key="1">
    <citation type="journal article" date="2020" name="Stud. Mycol.">
        <title>101 Dothideomycetes genomes: a test case for predicting lifestyles and emergence of pathogens.</title>
        <authorList>
            <person name="Haridas S."/>
            <person name="Albert R."/>
            <person name="Binder M."/>
            <person name="Bloem J."/>
            <person name="Labutti K."/>
            <person name="Salamov A."/>
            <person name="Andreopoulos B."/>
            <person name="Baker S."/>
            <person name="Barry K."/>
            <person name="Bills G."/>
            <person name="Bluhm B."/>
            <person name="Cannon C."/>
            <person name="Castanera R."/>
            <person name="Culley D."/>
            <person name="Daum C."/>
            <person name="Ezra D."/>
            <person name="Gonzalez J."/>
            <person name="Henrissat B."/>
            <person name="Kuo A."/>
            <person name="Liang C."/>
            <person name="Lipzen A."/>
            <person name="Lutzoni F."/>
            <person name="Magnuson J."/>
            <person name="Mondo S."/>
            <person name="Nolan M."/>
            <person name="Ohm R."/>
            <person name="Pangilinan J."/>
            <person name="Park H.-J."/>
            <person name="Ramirez L."/>
            <person name="Alfaro M."/>
            <person name="Sun H."/>
            <person name="Tritt A."/>
            <person name="Yoshinaga Y."/>
            <person name="Zwiers L.-H."/>
            <person name="Turgeon B."/>
            <person name="Goodwin S."/>
            <person name="Spatafora J."/>
            <person name="Crous P."/>
            <person name="Grigoriev I."/>
        </authorList>
    </citation>
    <scope>NUCLEOTIDE SEQUENCE</scope>
    <source>
        <strain evidence="11">CBS 207.26</strain>
    </source>
</reference>
<evidence type="ECO:0000256" key="5">
    <source>
        <dbReference type="ARBA" id="ARBA00023002"/>
    </source>
</evidence>
<dbReference type="PANTHER" id="PTHR46206:SF2">
    <property type="entry name" value="CYTOCHROME P450 MONOOXYGENASE AUSG-RELATED"/>
    <property type="match status" value="1"/>
</dbReference>
<dbReference type="GO" id="GO:0016705">
    <property type="term" value="F:oxidoreductase activity, acting on paired donors, with incorporation or reduction of molecular oxygen"/>
    <property type="evidence" value="ECO:0007669"/>
    <property type="project" value="InterPro"/>
</dbReference>
<evidence type="ECO:0000256" key="1">
    <source>
        <dbReference type="ARBA" id="ARBA00001971"/>
    </source>
</evidence>
<keyword evidence="10" id="KW-0472">Membrane</keyword>
<keyword evidence="5 9" id="KW-0560">Oxidoreductase</keyword>
<sequence>MSLSIGHFQDAFSSPMLTAAVCCTLVFLYYAIVHRGKVHSDIPWVALDDQGLLSSDKARMQYLTNSRAVLEKGITMVKGIFRVQTGDGPRIVLPNSFADEIRNNQSLNFAETVAESTFSTYPGFEPMGLITHKNIIQDVVRLKLTRSLEWQEMALKAFIYRFVAKLSSRVFLGPEVCNNEDWLNICVSYTVNIFQAQRVLRTWNPLLRPLVHWFLPECRLVRKEKEMTRQIITPIVKSRLAERKAHGGVSSKTADMVGWIQDVARGKDMNVKLEDAQLLLAVAAIHTTTEALSYIMTDLLDHPEAIPRLREEIVGVLKDGGWKKTSLMQMKLLDSVLKESQRLHPIGIVTLPKGSDTYVTTENHTSPEIYPSPHEFVPDRFLLKRESGDAAANNKWQFVTTSPEHLGFGHGRHACPGRFFASNEIKVALVHLLLKYEWKYGEEGKMPELVVGHSPSVPINQKVMCRRREGDLGIEL</sequence>
<keyword evidence="4 8" id="KW-0479">Metal-binding</keyword>
<dbReference type="Gene3D" id="1.10.630.10">
    <property type="entry name" value="Cytochrome P450"/>
    <property type="match status" value="1"/>
</dbReference>
<dbReference type="InterPro" id="IPR017972">
    <property type="entry name" value="Cyt_P450_CS"/>
</dbReference>
<dbReference type="InterPro" id="IPR001128">
    <property type="entry name" value="Cyt_P450"/>
</dbReference>
<dbReference type="CDD" id="cd11041">
    <property type="entry name" value="CYP503A1-like"/>
    <property type="match status" value="1"/>
</dbReference>
<dbReference type="Proteomes" id="UP000800200">
    <property type="component" value="Unassembled WGS sequence"/>
</dbReference>
<name>A0A6A6EA68_9PEZI</name>